<reference evidence="1" key="2">
    <citation type="journal article" date="2020" name="Nat. Commun.">
        <title>Large-scale genome sequencing of mycorrhizal fungi provides insights into the early evolution of symbiotic traits.</title>
        <authorList>
            <person name="Miyauchi S."/>
            <person name="Kiss E."/>
            <person name="Kuo A."/>
            <person name="Drula E."/>
            <person name="Kohler A."/>
            <person name="Sanchez-Garcia M."/>
            <person name="Morin E."/>
            <person name="Andreopoulos B."/>
            <person name="Barry K.W."/>
            <person name="Bonito G."/>
            <person name="Buee M."/>
            <person name="Carver A."/>
            <person name="Chen C."/>
            <person name="Cichocki N."/>
            <person name="Clum A."/>
            <person name="Culley D."/>
            <person name="Crous P.W."/>
            <person name="Fauchery L."/>
            <person name="Girlanda M."/>
            <person name="Hayes R.D."/>
            <person name="Keri Z."/>
            <person name="LaButti K."/>
            <person name="Lipzen A."/>
            <person name="Lombard V."/>
            <person name="Magnuson J."/>
            <person name="Maillard F."/>
            <person name="Murat C."/>
            <person name="Nolan M."/>
            <person name="Ohm R.A."/>
            <person name="Pangilinan J."/>
            <person name="Pereira M.F."/>
            <person name="Perotto S."/>
            <person name="Peter M."/>
            <person name="Pfister S."/>
            <person name="Riley R."/>
            <person name="Sitrit Y."/>
            <person name="Stielow J.B."/>
            <person name="Szollosi G."/>
            <person name="Zifcakova L."/>
            <person name="Stursova M."/>
            <person name="Spatafora J.W."/>
            <person name="Tedersoo L."/>
            <person name="Vaario L.M."/>
            <person name="Yamada A."/>
            <person name="Yan M."/>
            <person name="Wang P."/>
            <person name="Xu J."/>
            <person name="Bruns T."/>
            <person name="Baldrian P."/>
            <person name="Vilgalys R."/>
            <person name="Dunand C."/>
            <person name="Henrissat B."/>
            <person name="Grigoriev I.V."/>
            <person name="Hibbett D."/>
            <person name="Nagy L.G."/>
            <person name="Martin F.M."/>
        </authorList>
    </citation>
    <scope>NUCLEOTIDE SEQUENCE</scope>
    <source>
        <strain evidence="1">P2</strain>
    </source>
</reference>
<gene>
    <name evidence="1" type="ORF">BDM02DRAFT_1677188</name>
</gene>
<comment type="caution">
    <text evidence="1">The sequence shown here is derived from an EMBL/GenBank/DDBJ whole genome shotgun (WGS) entry which is preliminary data.</text>
</comment>
<sequence>MDQPPSAVHPIQVRSDSASKQPRKSASHHSLSHQQMQQLQDIKPALLPNTTHRQRFTYKDKFQALRDRYEQVSATNEALRKELSIAEEKMQKLEAENNLLIDGIGIVAPFSATIEQFLASQNSERPSPLSPPMPRTNGTTDDRGGLQMVNGHSKNYPTTTPVADSH</sequence>
<reference evidence="1" key="1">
    <citation type="submission" date="2019-10" db="EMBL/GenBank/DDBJ databases">
        <authorList>
            <consortium name="DOE Joint Genome Institute"/>
            <person name="Kuo A."/>
            <person name="Miyauchi S."/>
            <person name="Kiss E."/>
            <person name="Drula E."/>
            <person name="Kohler A."/>
            <person name="Sanchez-Garcia M."/>
            <person name="Andreopoulos B."/>
            <person name="Barry K.W."/>
            <person name="Bonito G."/>
            <person name="Buee M."/>
            <person name="Carver A."/>
            <person name="Chen C."/>
            <person name="Cichocki N."/>
            <person name="Clum A."/>
            <person name="Culley D."/>
            <person name="Crous P.W."/>
            <person name="Fauchery L."/>
            <person name="Girlanda M."/>
            <person name="Hayes R."/>
            <person name="Keri Z."/>
            <person name="Labutti K."/>
            <person name="Lipzen A."/>
            <person name="Lombard V."/>
            <person name="Magnuson J."/>
            <person name="Maillard F."/>
            <person name="Morin E."/>
            <person name="Murat C."/>
            <person name="Nolan M."/>
            <person name="Ohm R."/>
            <person name="Pangilinan J."/>
            <person name="Pereira M."/>
            <person name="Perotto S."/>
            <person name="Peter M."/>
            <person name="Riley R."/>
            <person name="Sitrit Y."/>
            <person name="Stielow B."/>
            <person name="Szollosi G."/>
            <person name="Zifcakova L."/>
            <person name="Stursova M."/>
            <person name="Spatafora J.W."/>
            <person name="Tedersoo L."/>
            <person name="Vaario L.-M."/>
            <person name="Yamada A."/>
            <person name="Yan M."/>
            <person name="Wang P."/>
            <person name="Xu J."/>
            <person name="Bruns T."/>
            <person name="Baldrian P."/>
            <person name="Vilgalys R."/>
            <person name="Henrissat B."/>
            <person name="Grigoriev I.V."/>
            <person name="Hibbett D."/>
            <person name="Nagy L.G."/>
            <person name="Martin F.M."/>
        </authorList>
    </citation>
    <scope>NUCLEOTIDE SEQUENCE</scope>
    <source>
        <strain evidence="1">P2</strain>
    </source>
</reference>
<keyword evidence="2" id="KW-1185">Reference proteome</keyword>
<accession>A0ACB6ZWU7</accession>
<dbReference type="Proteomes" id="UP000886501">
    <property type="component" value="Unassembled WGS sequence"/>
</dbReference>
<name>A0ACB6ZWU7_THEGA</name>
<dbReference type="EMBL" id="MU117963">
    <property type="protein sequence ID" value="KAF9653768.1"/>
    <property type="molecule type" value="Genomic_DNA"/>
</dbReference>
<protein>
    <submittedName>
        <fullName evidence="1">Uncharacterized protein</fullName>
    </submittedName>
</protein>
<organism evidence="1 2">
    <name type="scientific">Thelephora ganbajun</name>
    <name type="common">Ganba fungus</name>
    <dbReference type="NCBI Taxonomy" id="370292"/>
    <lineage>
        <taxon>Eukaryota</taxon>
        <taxon>Fungi</taxon>
        <taxon>Dikarya</taxon>
        <taxon>Basidiomycota</taxon>
        <taxon>Agaricomycotina</taxon>
        <taxon>Agaricomycetes</taxon>
        <taxon>Thelephorales</taxon>
        <taxon>Thelephoraceae</taxon>
        <taxon>Thelephora</taxon>
    </lineage>
</organism>
<proteinExistence type="predicted"/>
<evidence type="ECO:0000313" key="1">
    <source>
        <dbReference type="EMBL" id="KAF9653768.1"/>
    </source>
</evidence>
<evidence type="ECO:0000313" key="2">
    <source>
        <dbReference type="Proteomes" id="UP000886501"/>
    </source>
</evidence>